<dbReference type="STRING" id="97972.A0A2V1D7U5"/>
<dbReference type="PANTHER" id="PTHR45688">
    <property type="match status" value="1"/>
</dbReference>
<accession>A0A2V1D7U5</accession>
<dbReference type="AlphaFoldDB" id="A0A2V1D7U5"/>
<evidence type="ECO:0000256" key="3">
    <source>
        <dbReference type="RuleBase" id="RU003560"/>
    </source>
</evidence>
<keyword evidence="2 3" id="KW-0663">Pyridoxal phosphate</keyword>
<dbReference type="Proteomes" id="UP000244855">
    <property type="component" value="Unassembled WGS sequence"/>
</dbReference>
<dbReference type="EMBL" id="KZ805549">
    <property type="protein sequence ID" value="PVH94128.1"/>
    <property type="molecule type" value="Genomic_DNA"/>
</dbReference>
<evidence type="ECO:0000313" key="4">
    <source>
        <dbReference type="EMBL" id="PVH94128.1"/>
    </source>
</evidence>
<organism evidence="4 5">
    <name type="scientific">Periconia macrospinosa</name>
    <dbReference type="NCBI Taxonomy" id="97972"/>
    <lineage>
        <taxon>Eukaryota</taxon>
        <taxon>Fungi</taxon>
        <taxon>Dikarya</taxon>
        <taxon>Ascomycota</taxon>
        <taxon>Pezizomycotina</taxon>
        <taxon>Dothideomycetes</taxon>
        <taxon>Pleosporomycetidae</taxon>
        <taxon>Pleosporales</taxon>
        <taxon>Massarineae</taxon>
        <taxon>Periconiaceae</taxon>
        <taxon>Periconia</taxon>
    </lineage>
</organism>
<dbReference type="OrthoDB" id="10261433at2759"/>
<protein>
    <submittedName>
        <fullName evidence="4">PLP-dependent transferase</fullName>
    </submittedName>
</protein>
<name>A0A2V1D7U5_9PLEO</name>
<dbReference type="PANTHER" id="PTHR45688:SF13">
    <property type="entry name" value="ALANINE--GLYOXYLATE AMINOTRANSFERASE 2-LIKE"/>
    <property type="match status" value="1"/>
</dbReference>
<gene>
    <name evidence="4" type="ORF">DM02DRAFT_694052</name>
</gene>
<evidence type="ECO:0000256" key="2">
    <source>
        <dbReference type="ARBA" id="ARBA00022898"/>
    </source>
</evidence>
<dbReference type="SUPFAM" id="SSF53383">
    <property type="entry name" value="PLP-dependent transferases"/>
    <property type="match status" value="1"/>
</dbReference>
<sequence>MVETYKNSDVTQIQLNASSSLTPFSGSFHPDITVRSPGLYIWTSPGHRILDWTPGQMSYLIGHGHPEVVEVIKKHAESLDHLFSTMITSPVISLATRLTSLTPGLDKAFFLSTGGESNEAAIRLAKFYTGKFEIVGGALGAQYQTGRKGYGPNMPGSFALPALSTLRKHCSKRGMLIIHDEAQTALGRGGDMFAYQHDNDGFVPNIITLSKTLGNGIPLSAVLVGDKISNKVVDDGFFLYSTHLNDPLPAAVGDKVLQIVLRDNLASRARFLDPRYACIGDVRGRDVMAGVEIVLDRDKKTPGIELGNRIDRREDGGVGALGETGDAAGLFGGVEVCAPLITSEEADVRDGLEVLERAFKETGGIMLVY</sequence>
<dbReference type="GO" id="GO:0005739">
    <property type="term" value="C:mitochondrion"/>
    <property type="evidence" value="ECO:0007669"/>
    <property type="project" value="TreeGrafter"/>
</dbReference>
<keyword evidence="5" id="KW-1185">Reference proteome</keyword>
<evidence type="ECO:0000313" key="5">
    <source>
        <dbReference type="Proteomes" id="UP000244855"/>
    </source>
</evidence>
<evidence type="ECO:0000256" key="1">
    <source>
        <dbReference type="ARBA" id="ARBA00008954"/>
    </source>
</evidence>
<dbReference type="Gene3D" id="3.90.1150.10">
    <property type="entry name" value="Aspartate Aminotransferase, domain 1"/>
    <property type="match status" value="1"/>
</dbReference>
<reference evidence="4 5" key="1">
    <citation type="journal article" date="2018" name="Sci. Rep.">
        <title>Comparative genomics provides insights into the lifestyle and reveals functional heterogeneity of dark septate endophytic fungi.</title>
        <authorList>
            <person name="Knapp D.G."/>
            <person name="Nemeth J.B."/>
            <person name="Barry K."/>
            <person name="Hainaut M."/>
            <person name="Henrissat B."/>
            <person name="Johnson J."/>
            <person name="Kuo A."/>
            <person name="Lim J.H.P."/>
            <person name="Lipzen A."/>
            <person name="Nolan M."/>
            <person name="Ohm R.A."/>
            <person name="Tamas L."/>
            <person name="Grigoriev I.V."/>
            <person name="Spatafora J.W."/>
            <person name="Nagy L.G."/>
            <person name="Kovacs G.M."/>
        </authorList>
    </citation>
    <scope>NUCLEOTIDE SEQUENCE [LARGE SCALE GENOMIC DNA]</scope>
    <source>
        <strain evidence="4 5">DSE2036</strain>
    </source>
</reference>
<dbReference type="Gene3D" id="3.40.640.10">
    <property type="entry name" value="Type I PLP-dependent aspartate aminotransferase-like (Major domain)"/>
    <property type="match status" value="2"/>
</dbReference>
<keyword evidence="4" id="KW-0808">Transferase</keyword>
<dbReference type="GO" id="GO:0008483">
    <property type="term" value="F:transaminase activity"/>
    <property type="evidence" value="ECO:0007669"/>
    <property type="project" value="InterPro"/>
</dbReference>
<dbReference type="InterPro" id="IPR015422">
    <property type="entry name" value="PyrdxlP-dep_Trfase_small"/>
</dbReference>
<dbReference type="Pfam" id="PF00202">
    <property type="entry name" value="Aminotran_3"/>
    <property type="match status" value="2"/>
</dbReference>
<dbReference type="InterPro" id="IPR015424">
    <property type="entry name" value="PyrdxlP-dep_Trfase"/>
</dbReference>
<dbReference type="InterPro" id="IPR015421">
    <property type="entry name" value="PyrdxlP-dep_Trfase_major"/>
</dbReference>
<proteinExistence type="inferred from homology"/>
<dbReference type="GO" id="GO:0030170">
    <property type="term" value="F:pyridoxal phosphate binding"/>
    <property type="evidence" value="ECO:0007669"/>
    <property type="project" value="InterPro"/>
</dbReference>
<dbReference type="InterPro" id="IPR005814">
    <property type="entry name" value="Aminotrans_3"/>
</dbReference>
<comment type="similarity">
    <text evidence="1 3">Belongs to the class-III pyridoxal-phosphate-dependent aminotransferase family.</text>
</comment>